<dbReference type="InterPro" id="IPR012479">
    <property type="entry name" value="SAP30BP"/>
</dbReference>
<evidence type="ECO:0000256" key="1">
    <source>
        <dbReference type="SAM" id="MobiDB-lite"/>
    </source>
</evidence>
<dbReference type="EMBL" id="OZ023719">
    <property type="protein sequence ID" value="CAK9868685.1"/>
    <property type="molecule type" value="Genomic_DNA"/>
</dbReference>
<evidence type="ECO:0000313" key="3">
    <source>
        <dbReference type="Proteomes" id="UP001497522"/>
    </source>
</evidence>
<gene>
    <name evidence="2" type="ORF">CSSPJE1EN2_LOCUS11644</name>
</gene>
<dbReference type="Pfam" id="PF07818">
    <property type="entry name" value="HCNGP"/>
    <property type="match status" value="1"/>
</dbReference>
<accession>A0ABP1B1K5</accession>
<dbReference type="Proteomes" id="UP001497522">
    <property type="component" value="Chromosome 18"/>
</dbReference>
<feature type="region of interest" description="Disordered" evidence="1">
    <location>
        <begin position="13"/>
        <end position="112"/>
    </location>
</feature>
<dbReference type="PANTHER" id="PTHR13464:SF0">
    <property type="entry name" value="SAP30-BINDING PROTEIN"/>
    <property type="match status" value="1"/>
</dbReference>
<reference evidence="2" key="1">
    <citation type="submission" date="2024-03" db="EMBL/GenBank/DDBJ databases">
        <authorList>
            <consortium name="ELIXIR-Norway"/>
            <consortium name="Elixir Norway"/>
        </authorList>
    </citation>
    <scope>NUCLEOTIDE SEQUENCE</scope>
</reference>
<evidence type="ECO:0000313" key="2">
    <source>
        <dbReference type="EMBL" id="CAK9868685.1"/>
    </source>
</evidence>
<proteinExistence type="predicted"/>
<name>A0ABP1B1K5_9BRYO</name>
<feature type="compositionally biased region" description="Acidic residues" evidence="1">
    <location>
        <begin position="88"/>
        <end position="100"/>
    </location>
</feature>
<organism evidence="2 3">
    <name type="scientific">Sphagnum jensenii</name>
    <dbReference type="NCBI Taxonomy" id="128206"/>
    <lineage>
        <taxon>Eukaryota</taxon>
        <taxon>Viridiplantae</taxon>
        <taxon>Streptophyta</taxon>
        <taxon>Embryophyta</taxon>
        <taxon>Bryophyta</taxon>
        <taxon>Sphagnophytina</taxon>
        <taxon>Sphagnopsida</taxon>
        <taxon>Sphagnales</taxon>
        <taxon>Sphagnaceae</taxon>
        <taxon>Sphagnum</taxon>
    </lineage>
</organism>
<protein>
    <recommendedName>
        <fullName evidence="4">SAP30-binding protein</fullName>
    </recommendedName>
</protein>
<sequence>MAGKRDAEGIALLSVYGDEESDDDDLEDAAASPPPLTTTIPGETEETPHAAAAAATTGSIVDYAQDEIAPSPDHEEGEFVGDGSEGVGGDDDAMQVDDDGKELTADGREDGEAVETSVMVQDGLDNNGIPHLAVEEQDPLADFLPSPPHTPCSDELQAKFTKYSKLKEAGRSFNEELRNSKGYRNPDFLQHAVTHENIDQIGSCFKPDIFNPHGYERSDFFDALVAEQRRETERKEQEKKQSQRTAVDFVRATSGPGLLPDLRPKPIIQILTAQKGLTAITTQQGLGEASHTVVTSTTTSSVVHTVTTSEVATKTEYRAGKKSKWDKAK</sequence>
<feature type="compositionally biased region" description="Basic and acidic residues" evidence="1">
    <location>
        <begin position="101"/>
        <end position="111"/>
    </location>
</feature>
<evidence type="ECO:0008006" key="4">
    <source>
        <dbReference type="Google" id="ProtNLM"/>
    </source>
</evidence>
<keyword evidence="3" id="KW-1185">Reference proteome</keyword>
<dbReference type="PANTHER" id="PTHR13464">
    <property type="entry name" value="TRANSCRIPTIONAL REGULATOR PROTEIN HCNGP"/>
    <property type="match status" value="1"/>
</dbReference>
<feature type="compositionally biased region" description="Acidic residues" evidence="1">
    <location>
        <begin position="17"/>
        <end position="28"/>
    </location>
</feature>